<evidence type="ECO:0000256" key="6">
    <source>
        <dbReference type="SAM" id="Phobius"/>
    </source>
</evidence>
<dbReference type="SMART" id="SM00744">
    <property type="entry name" value="RINGv"/>
    <property type="match status" value="1"/>
</dbReference>
<feature type="transmembrane region" description="Helical" evidence="6">
    <location>
        <begin position="9"/>
        <end position="27"/>
    </location>
</feature>
<gene>
    <name evidence="8" type="ORF">LPJ53_001696</name>
</gene>
<dbReference type="Proteomes" id="UP001149813">
    <property type="component" value="Unassembled WGS sequence"/>
</dbReference>
<feature type="region of interest" description="Disordered" evidence="5">
    <location>
        <begin position="113"/>
        <end position="152"/>
    </location>
</feature>
<keyword evidence="3" id="KW-0862">Zinc</keyword>
<dbReference type="AlphaFoldDB" id="A0A9W8CTT3"/>
<dbReference type="PANTHER" id="PTHR46225">
    <property type="entry name" value="C3H4 TYPE ZINC FINGER PROTEIN"/>
    <property type="match status" value="1"/>
</dbReference>
<dbReference type="SMART" id="SM00184">
    <property type="entry name" value="RING"/>
    <property type="match status" value="1"/>
</dbReference>
<reference evidence="8" key="1">
    <citation type="submission" date="2022-07" db="EMBL/GenBank/DDBJ databases">
        <title>Phylogenomic reconstructions and comparative analyses of Kickxellomycotina fungi.</title>
        <authorList>
            <person name="Reynolds N.K."/>
            <person name="Stajich J.E."/>
            <person name="Barry K."/>
            <person name="Grigoriev I.V."/>
            <person name="Crous P."/>
            <person name="Smith M.E."/>
        </authorList>
    </citation>
    <scope>NUCLEOTIDE SEQUENCE</scope>
    <source>
        <strain evidence="8">NBRC 32514</strain>
    </source>
</reference>
<dbReference type="EMBL" id="JANBOJ010000045">
    <property type="protein sequence ID" value="KAJ1724001.1"/>
    <property type="molecule type" value="Genomic_DNA"/>
</dbReference>
<sequence>MRLKTVRRFLELYGFVLFIVGNYWTFADKDSKETAPLLHQTSVTYIVLGYLYLAIPIGFVTLLFIIFGILFVFVPSFRMKYTKKKGADFSQISQIPLVRYIDPLLRLQTTSISSPPSLHGHSHDRDDHPAFTPPSCPAAAQSSTSLHSTTSTARHRHGISHIHLLNPFVRIAHRLTRSRRQRAAEMELYKKQLSNPVSDFTPEDPEDRMCAICLSEYEDGEVLRLLPCNHHMHQACVDEWLHINKSCPLCKREAVETPSATAEGDAIAVSDSGETENSADPETAGRTADLSCTLQTPEATQADMATPAAPQAAAITA</sequence>
<comment type="caution">
    <text evidence="8">The sequence shown here is derived from an EMBL/GenBank/DDBJ whole genome shotgun (WGS) entry which is preliminary data.</text>
</comment>
<name>A0A9W8CTT3_9FUNG</name>
<dbReference type="GO" id="GO:0008270">
    <property type="term" value="F:zinc ion binding"/>
    <property type="evidence" value="ECO:0007669"/>
    <property type="project" value="UniProtKB-KW"/>
</dbReference>
<dbReference type="SUPFAM" id="SSF57850">
    <property type="entry name" value="RING/U-box"/>
    <property type="match status" value="1"/>
</dbReference>
<feature type="compositionally biased region" description="Low complexity" evidence="5">
    <location>
        <begin position="138"/>
        <end position="152"/>
    </location>
</feature>
<keyword evidence="6" id="KW-0812">Transmembrane</keyword>
<dbReference type="PANTHER" id="PTHR46225:SF19">
    <property type="entry name" value="RING-TYPE DOMAIN-CONTAINING PROTEIN"/>
    <property type="match status" value="1"/>
</dbReference>
<evidence type="ECO:0000313" key="8">
    <source>
        <dbReference type="EMBL" id="KAJ1724001.1"/>
    </source>
</evidence>
<dbReference type="Gene3D" id="3.30.40.10">
    <property type="entry name" value="Zinc/RING finger domain, C3HC4 (zinc finger)"/>
    <property type="match status" value="1"/>
</dbReference>
<feature type="region of interest" description="Disordered" evidence="5">
    <location>
        <begin position="258"/>
        <end position="317"/>
    </location>
</feature>
<dbReference type="InterPro" id="IPR013083">
    <property type="entry name" value="Znf_RING/FYVE/PHD"/>
</dbReference>
<evidence type="ECO:0000256" key="3">
    <source>
        <dbReference type="ARBA" id="ARBA00022833"/>
    </source>
</evidence>
<protein>
    <recommendedName>
        <fullName evidence="7">RING-type domain-containing protein</fullName>
    </recommendedName>
</protein>
<keyword evidence="6" id="KW-0472">Membrane</keyword>
<evidence type="ECO:0000256" key="5">
    <source>
        <dbReference type="SAM" id="MobiDB-lite"/>
    </source>
</evidence>
<feature type="domain" description="RING-type" evidence="7">
    <location>
        <begin position="210"/>
        <end position="251"/>
    </location>
</feature>
<evidence type="ECO:0000256" key="1">
    <source>
        <dbReference type="ARBA" id="ARBA00022723"/>
    </source>
</evidence>
<dbReference type="InterPro" id="IPR011016">
    <property type="entry name" value="Znf_RING-CH"/>
</dbReference>
<keyword evidence="6" id="KW-1133">Transmembrane helix</keyword>
<evidence type="ECO:0000256" key="2">
    <source>
        <dbReference type="ARBA" id="ARBA00022771"/>
    </source>
</evidence>
<proteinExistence type="predicted"/>
<feature type="compositionally biased region" description="Low complexity" evidence="5">
    <location>
        <begin position="299"/>
        <end position="317"/>
    </location>
</feature>
<keyword evidence="1" id="KW-0479">Metal-binding</keyword>
<keyword evidence="9" id="KW-1185">Reference proteome</keyword>
<organism evidence="8 9">
    <name type="scientific">Coemansia erecta</name>
    <dbReference type="NCBI Taxonomy" id="147472"/>
    <lineage>
        <taxon>Eukaryota</taxon>
        <taxon>Fungi</taxon>
        <taxon>Fungi incertae sedis</taxon>
        <taxon>Zoopagomycota</taxon>
        <taxon>Kickxellomycotina</taxon>
        <taxon>Kickxellomycetes</taxon>
        <taxon>Kickxellales</taxon>
        <taxon>Kickxellaceae</taxon>
        <taxon>Coemansia</taxon>
    </lineage>
</organism>
<evidence type="ECO:0000313" key="9">
    <source>
        <dbReference type="Proteomes" id="UP001149813"/>
    </source>
</evidence>
<dbReference type="PROSITE" id="PS50089">
    <property type="entry name" value="ZF_RING_2"/>
    <property type="match status" value="1"/>
</dbReference>
<evidence type="ECO:0000259" key="7">
    <source>
        <dbReference type="PROSITE" id="PS50089"/>
    </source>
</evidence>
<dbReference type="OrthoDB" id="8062037at2759"/>
<evidence type="ECO:0000256" key="4">
    <source>
        <dbReference type="PROSITE-ProRule" id="PRU00175"/>
    </source>
</evidence>
<accession>A0A9W8CTT3</accession>
<feature type="transmembrane region" description="Helical" evidence="6">
    <location>
        <begin position="47"/>
        <end position="74"/>
    </location>
</feature>
<dbReference type="Pfam" id="PF13639">
    <property type="entry name" value="zf-RING_2"/>
    <property type="match status" value="1"/>
</dbReference>
<keyword evidence="2 4" id="KW-0863">Zinc-finger</keyword>
<dbReference type="InterPro" id="IPR001841">
    <property type="entry name" value="Znf_RING"/>
</dbReference>